<dbReference type="GO" id="GO:0043682">
    <property type="term" value="F:P-type divalent copper transporter activity"/>
    <property type="evidence" value="ECO:0007669"/>
    <property type="project" value="TreeGrafter"/>
</dbReference>
<dbReference type="OrthoDB" id="432719at2759"/>
<feature type="domain" description="P-type ATPase A" evidence="4">
    <location>
        <begin position="25"/>
        <end position="88"/>
    </location>
</feature>
<dbReference type="InterPro" id="IPR008250">
    <property type="entry name" value="ATPase_P-typ_transduc_dom_A_sf"/>
</dbReference>
<feature type="non-terminal residue" evidence="5">
    <location>
        <position position="93"/>
    </location>
</feature>
<comment type="caution">
    <text evidence="5">The sequence shown here is derived from an EMBL/GenBank/DDBJ whole genome shotgun (WGS) entry which is preliminary data.</text>
</comment>
<keyword evidence="2" id="KW-1278">Translocase</keyword>
<dbReference type="SUPFAM" id="SSF81653">
    <property type="entry name" value="Calcium ATPase, transduction domain A"/>
    <property type="match status" value="1"/>
</dbReference>
<gene>
    <name evidence="5" type="ORF">TSOC_015406</name>
</gene>
<accession>A0A2J7X392</accession>
<dbReference type="InterPro" id="IPR059000">
    <property type="entry name" value="ATPase_P-type_domA"/>
</dbReference>
<dbReference type="PANTHER" id="PTHR43520">
    <property type="entry name" value="ATP7, ISOFORM B"/>
    <property type="match status" value="1"/>
</dbReference>
<evidence type="ECO:0000259" key="4">
    <source>
        <dbReference type="Pfam" id="PF00122"/>
    </source>
</evidence>
<dbReference type="GO" id="GO:0055070">
    <property type="term" value="P:copper ion homeostasis"/>
    <property type="evidence" value="ECO:0007669"/>
    <property type="project" value="TreeGrafter"/>
</dbReference>
<sequence>MLGIPSPPSRSQAHKNPHRPSEGPVQRGEKVPVDCCVLGGECAADEALLSGESALVAKGPGSRLVGGTVAYEGAVTARATATGARSTLAGGAG</sequence>
<dbReference type="Proteomes" id="UP000236333">
    <property type="component" value="Unassembled WGS sequence"/>
</dbReference>
<evidence type="ECO:0000313" key="5">
    <source>
        <dbReference type="EMBL" id="PNG70233.1"/>
    </source>
</evidence>
<dbReference type="Gene3D" id="2.70.150.10">
    <property type="entry name" value="Calcium-transporting ATPase, cytoplasmic transduction domain A"/>
    <property type="match status" value="1"/>
</dbReference>
<dbReference type="PANTHER" id="PTHR43520:SF19">
    <property type="entry name" value="COPPER-TRANSPORTING ATPASE PAA2, CHLOROPLASTIC"/>
    <property type="match status" value="1"/>
</dbReference>
<dbReference type="GO" id="GO:0005507">
    <property type="term" value="F:copper ion binding"/>
    <property type="evidence" value="ECO:0007669"/>
    <property type="project" value="TreeGrafter"/>
</dbReference>
<proteinExistence type="predicted"/>
<evidence type="ECO:0000256" key="2">
    <source>
        <dbReference type="ARBA" id="ARBA00022967"/>
    </source>
</evidence>
<evidence type="ECO:0000256" key="1">
    <source>
        <dbReference type="ARBA" id="ARBA00022723"/>
    </source>
</evidence>
<dbReference type="EMBL" id="PGGS01005312">
    <property type="protein sequence ID" value="PNG70233.1"/>
    <property type="molecule type" value="Genomic_DNA"/>
</dbReference>
<dbReference type="GO" id="GO:0016020">
    <property type="term" value="C:membrane"/>
    <property type="evidence" value="ECO:0007669"/>
    <property type="project" value="TreeGrafter"/>
</dbReference>
<evidence type="ECO:0000256" key="3">
    <source>
        <dbReference type="SAM" id="MobiDB-lite"/>
    </source>
</evidence>
<name>A0A2J7X392_9CHLO</name>
<dbReference type="Pfam" id="PF00122">
    <property type="entry name" value="E1-E2_ATPase"/>
    <property type="match status" value="1"/>
</dbReference>
<feature type="region of interest" description="Disordered" evidence="3">
    <location>
        <begin position="1"/>
        <end position="30"/>
    </location>
</feature>
<protein>
    <submittedName>
        <fullName evidence="5">Putative copper-exporting P-type ATPase V</fullName>
    </submittedName>
</protein>
<organism evidence="5 6">
    <name type="scientific">Tetrabaena socialis</name>
    <dbReference type="NCBI Taxonomy" id="47790"/>
    <lineage>
        <taxon>Eukaryota</taxon>
        <taxon>Viridiplantae</taxon>
        <taxon>Chlorophyta</taxon>
        <taxon>core chlorophytes</taxon>
        <taxon>Chlorophyceae</taxon>
        <taxon>CS clade</taxon>
        <taxon>Chlamydomonadales</taxon>
        <taxon>Tetrabaenaceae</taxon>
        <taxon>Tetrabaena</taxon>
    </lineage>
</organism>
<keyword evidence="6" id="KW-1185">Reference proteome</keyword>
<dbReference type="AlphaFoldDB" id="A0A2J7X392"/>
<reference evidence="5 6" key="1">
    <citation type="journal article" date="2017" name="Mol. Biol. Evol.">
        <title>The 4-celled Tetrabaena socialis nuclear genome reveals the essential components for genetic control of cell number at the origin of multicellularity in the volvocine lineage.</title>
        <authorList>
            <person name="Featherston J."/>
            <person name="Arakaki Y."/>
            <person name="Hanschen E.R."/>
            <person name="Ferris P.J."/>
            <person name="Michod R.E."/>
            <person name="Olson B.J.S.C."/>
            <person name="Nozaki H."/>
            <person name="Durand P.M."/>
        </authorList>
    </citation>
    <scope>NUCLEOTIDE SEQUENCE [LARGE SCALE GENOMIC DNA]</scope>
    <source>
        <strain evidence="5 6">NIES-571</strain>
    </source>
</reference>
<evidence type="ECO:0000313" key="6">
    <source>
        <dbReference type="Proteomes" id="UP000236333"/>
    </source>
</evidence>
<keyword evidence="1" id="KW-0479">Metal-binding</keyword>